<gene>
    <name evidence="6" type="ORF">R5R33_07655</name>
</gene>
<name>A0AAU0N5Y9_9GAMM</name>
<evidence type="ECO:0000256" key="1">
    <source>
        <dbReference type="ARBA" id="ARBA00007274"/>
    </source>
</evidence>
<dbReference type="SUPFAM" id="SSF51161">
    <property type="entry name" value="Trimeric LpxA-like enzymes"/>
    <property type="match status" value="1"/>
</dbReference>
<comment type="similarity">
    <text evidence="1">Belongs to the transferase hexapeptide repeat family.</text>
</comment>
<dbReference type="AlphaFoldDB" id="A0AAU0N5Y9"/>
<dbReference type="PANTHER" id="PTHR23416:SF23">
    <property type="entry name" value="ACETYLTRANSFERASE C18B11.09C-RELATED"/>
    <property type="match status" value="1"/>
</dbReference>
<proteinExistence type="inferred from homology"/>
<dbReference type="Gene3D" id="2.160.10.10">
    <property type="entry name" value="Hexapeptide repeat proteins"/>
    <property type="match status" value="1"/>
</dbReference>
<keyword evidence="7" id="KW-1185">Reference proteome</keyword>
<dbReference type="GO" id="GO:0005829">
    <property type="term" value="C:cytosol"/>
    <property type="evidence" value="ECO:0007669"/>
    <property type="project" value="TreeGrafter"/>
</dbReference>
<dbReference type="Pfam" id="PF12464">
    <property type="entry name" value="Mac"/>
    <property type="match status" value="1"/>
</dbReference>
<dbReference type="SMART" id="SM01266">
    <property type="entry name" value="Mac"/>
    <property type="match status" value="1"/>
</dbReference>
<dbReference type="PANTHER" id="PTHR23416">
    <property type="entry name" value="SIALIC ACID SYNTHASE-RELATED"/>
    <property type="match status" value="1"/>
</dbReference>
<evidence type="ECO:0000313" key="7">
    <source>
        <dbReference type="Proteomes" id="UP001302477"/>
    </source>
</evidence>
<evidence type="ECO:0000259" key="5">
    <source>
        <dbReference type="SMART" id="SM01266"/>
    </source>
</evidence>
<evidence type="ECO:0000256" key="2">
    <source>
        <dbReference type="ARBA" id="ARBA00022679"/>
    </source>
</evidence>
<sequence>MQTRGGAVVARDEQEKMLAGELYDPRDSVLVTARERARDLCRDLNASRERDQEERRRILRELFGAGGESVWVQPPFFCDYGTNISLGKDCFFNFNCVVLDVCQVSIGNNVLFGPAVQVYTAMHPLDAELRRSEEFGKPISIGSDVWVGGGAIICPGVNIGSRSVIGAGSVVTRDIPSDVFAAGNPCRVIRTISSDKK</sequence>
<dbReference type="EMBL" id="CP137555">
    <property type="protein sequence ID" value="WOX06996.1"/>
    <property type="molecule type" value="Genomic_DNA"/>
</dbReference>
<accession>A0AAU0N5Y9</accession>
<dbReference type="InterPro" id="IPR018357">
    <property type="entry name" value="Hexapep_transf_CS"/>
</dbReference>
<dbReference type="InterPro" id="IPR024688">
    <property type="entry name" value="Mac_dom"/>
</dbReference>
<dbReference type="PROSITE" id="PS00101">
    <property type="entry name" value="HEXAPEP_TRANSFERASES"/>
    <property type="match status" value="1"/>
</dbReference>
<evidence type="ECO:0000313" key="6">
    <source>
        <dbReference type="EMBL" id="WOX06996.1"/>
    </source>
</evidence>
<dbReference type="InterPro" id="IPR011004">
    <property type="entry name" value="Trimer_LpxA-like_sf"/>
</dbReference>
<protein>
    <submittedName>
        <fullName evidence="6">Sugar O-acetyltransferase</fullName>
        <ecNumber evidence="6">2.3.1.-</ecNumber>
    </submittedName>
</protein>
<dbReference type="Pfam" id="PF00132">
    <property type="entry name" value="Hexapep"/>
    <property type="match status" value="1"/>
</dbReference>
<dbReference type="RefSeq" id="WP_318955429.1">
    <property type="nucleotide sequence ID" value="NZ_CP137555.1"/>
</dbReference>
<dbReference type="GO" id="GO:0016413">
    <property type="term" value="F:O-acetyltransferase activity"/>
    <property type="evidence" value="ECO:0007669"/>
    <property type="project" value="UniProtKB-ARBA"/>
</dbReference>
<organism evidence="6 7">
    <name type="scientific">Microbulbifer pacificus</name>
    <dbReference type="NCBI Taxonomy" id="407164"/>
    <lineage>
        <taxon>Bacteria</taxon>
        <taxon>Pseudomonadati</taxon>
        <taxon>Pseudomonadota</taxon>
        <taxon>Gammaproteobacteria</taxon>
        <taxon>Cellvibrionales</taxon>
        <taxon>Microbulbiferaceae</taxon>
        <taxon>Microbulbifer</taxon>
    </lineage>
</organism>
<dbReference type="Proteomes" id="UP001302477">
    <property type="component" value="Chromosome"/>
</dbReference>
<dbReference type="InterPro" id="IPR001451">
    <property type="entry name" value="Hexapep"/>
</dbReference>
<evidence type="ECO:0000256" key="3">
    <source>
        <dbReference type="ARBA" id="ARBA00022737"/>
    </source>
</evidence>
<dbReference type="FunFam" id="2.160.10.10:FF:000008">
    <property type="entry name" value="Maltose O-acetyltransferase"/>
    <property type="match status" value="1"/>
</dbReference>
<reference evidence="6 7" key="1">
    <citation type="submission" date="2023-10" db="EMBL/GenBank/DDBJ databases">
        <title>Description of Microbulbifer bruguierae sp. nov., isolated from the sediments of mangrove plant Bruguiera sexangula and comparative genomic analyses of the genus Microbulbifer.</title>
        <authorList>
            <person name="Long M."/>
        </authorList>
    </citation>
    <scope>NUCLEOTIDE SEQUENCE [LARGE SCALE GENOMIC DNA]</scope>
    <source>
        <strain evidence="6 7">SPO729</strain>
    </source>
</reference>
<dbReference type="KEGG" id="mpaf:R5R33_07655"/>
<dbReference type="EC" id="2.3.1.-" evidence="6"/>
<keyword evidence="2 6" id="KW-0808">Transferase</keyword>
<dbReference type="InterPro" id="IPR051159">
    <property type="entry name" value="Hexapeptide_acetyltransf"/>
</dbReference>
<feature type="domain" description="Maltose/galactoside acetyltransferase" evidence="5">
    <location>
        <begin position="14"/>
        <end position="68"/>
    </location>
</feature>
<evidence type="ECO:0000256" key="4">
    <source>
        <dbReference type="ARBA" id="ARBA00023315"/>
    </source>
</evidence>
<keyword evidence="4 6" id="KW-0012">Acyltransferase</keyword>
<dbReference type="CDD" id="cd03357">
    <property type="entry name" value="LbH_MAT_GAT"/>
    <property type="match status" value="1"/>
</dbReference>
<keyword evidence="3" id="KW-0677">Repeat</keyword>